<dbReference type="InterPro" id="IPR025738">
    <property type="entry name" value="BatD"/>
</dbReference>
<dbReference type="PANTHER" id="PTHR40940">
    <property type="entry name" value="PROTEIN BATD-RELATED"/>
    <property type="match status" value="1"/>
</dbReference>
<gene>
    <name evidence="5" type="ORF">ORQ98_15660</name>
</gene>
<comment type="caution">
    <text evidence="5">The sequence shown here is derived from an EMBL/GenBank/DDBJ whole genome shotgun (WGS) entry which is preliminary data.</text>
</comment>
<keyword evidence="3" id="KW-0732">Signal</keyword>
<reference evidence="5 6" key="1">
    <citation type="submission" date="2022-11" db="EMBL/GenBank/DDBJ databases">
        <title>Spartinivicinus poritis sp. nov., isolated from scleractinian coral Porites lutea.</title>
        <authorList>
            <person name="Zhang G."/>
            <person name="Cai L."/>
            <person name="Wei Q."/>
        </authorList>
    </citation>
    <scope>NUCLEOTIDE SEQUENCE [LARGE SCALE GENOMIC DNA]</scope>
    <source>
        <strain evidence="5 6">A2-2</strain>
    </source>
</reference>
<feature type="region of interest" description="Disordered" evidence="1">
    <location>
        <begin position="562"/>
        <end position="582"/>
    </location>
</feature>
<feature type="domain" description="DUF7939" evidence="4">
    <location>
        <begin position="480"/>
        <end position="563"/>
    </location>
</feature>
<evidence type="ECO:0000313" key="6">
    <source>
        <dbReference type="Proteomes" id="UP001528823"/>
    </source>
</evidence>
<dbReference type="EMBL" id="JAPMOU010000020">
    <property type="protein sequence ID" value="MDE1463399.1"/>
    <property type="molecule type" value="Genomic_DNA"/>
</dbReference>
<evidence type="ECO:0000256" key="1">
    <source>
        <dbReference type="SAM" id="MobiDB-lite"/>
    </source>
</evidence>
<evidence type="ECO:0000313" key="5">
    <source>
        <dbReference type="EMBL" id="MDE1463399.1"/>
    </source>
</evidence>
<evidence type="ECO:0000256" key="2">
    <source>
        <dbReference type="SAM" id="Phobius"/>
    </source>
</evidence>
<dbReference type="Pfam" id="PF13584">
    <property type="entry name" value="BatD"/>
    <property type="match status" value="2"/>
</dbReference>
<dbReference type="Proteomes" id="UP001528823">
    <property type="component" value="Unassembled WGS sequence"/>
</dbReference>
<evidence type="ECO:0000256" key="3">
    <source>
        <dbReference type="SAM" id="SignalP"/>
    </source>
</evidence>
<keyword evidence="6" id="KW-1185">Reference proteome</keyword>
<keyword evidence="2" id="KW-0472">Membrane</keyword>
<organism evidence="5 6">
    <name type="scientific">Spartinivicinus poritis</name>
    <dbReference type="NCBI Taxonomy" id="2994640"/>
    <lineage>
        <taxon>Bacteria</taxon>
        <taxon>Pseudomonadati</taxon>
        <taxon>Pseudomonadota</taxon>
        <taxon>Gammaproteobacteria</taxon>
        <taxon>Oceanospirillales</taxon>
        <taxon>Zooshikellaceae</taxon>
        <taxon>Spartinivicinus</taxon>
    </lineage>
</organism>
<dbReference type="RefSeq" id="WP_274689737.1">
    <property type="nucleotide sequence ID" value="NZ_JAPMOU010000020.1"/>
</dbReference>
<keyword evidence="2" id="KW-0812">Transmembrane</keyword>
<accession>A0ABT5UAJ6</accession>
<feature type="chain" id="PRO_5047177043" evidence="3">
    <location>
        <begin position="26"/>
        <end position="582"/>
    </location>
</feature>
<feature type="transmembrane region" description="Helical" evidence="2">
    <location>
        <begin position="434"/>
        <end position="454"/>
    </location>
</feature>
<sequence length="582" mass="64780">MVTRKRSALIWLTTLLMGWSVICHAKFTASVDRTIINQNETVELTLRSDKQEFGAEPDLSPLHELFTVLGRSQRSQYQSVNGKTQSWTDWIITLRPKQSGYVVIPPISLRGEKTKPITLDVKPAGSNQQLSGKNVSPVFIEASLDKEKVFVQEQAVLTILIYHSVPLYDDSRITPLTIPSVISQQLGEVKNYETIINGQRYGVFELKYAIFPQESGEILIPALKFTSTVASQSRRNSPFNMFPRQIGTPVEEYSPEIKLTVKAPPASAKGHWLPAQKLTLTENWSTDTSQLKVGDSVTRTIEIKAEGLTAAQLPPLTTPELNGVKLYPDKSQTKDIPTDQGIIGQRIESIALVPTQAGTIELPEIRYRWFNTTSQTIEEAVLPAKQITVAPVATSQAQPTAPSAPATAPTPSVVATQPEINTTLTKPSPLSSGVWPWFTLLFATLWLITLGLWWQQRQQQPKTANTLSNTPAVENASTQKLFNGLMNSCDQQNLTEIRRLFVQWSQQALDNPQIQNLQKTDECWQNPALSAYLQALDNQLYGNQSLPFDCAAFKQQIKQLKPTKQAKPAKHSLMPLYPSLSN</sequence>
<name>A0ABT5UAJ6_9GAMM</name>
<feature type="signal peptide" evidence="3">
    <location>
        <begin position="1"/>
        <end position="25"/>
    </location>
</feature>
<proteinExistence type="predicted"/>
<dbReference type="PANTHER" id="PTHR40940:SF1">
    <property type="entry name" value="PROTEIN BATD"/>
    <property type="match status" value="1"/>
</dbReference>
<evidence type="ECO:0000259" key="4">
    <source>
        <dbReference type="Pfam" id="PF25607"/>
    </source>
</evidence>
<keyword evidence="2" id="KW-1133">Transmembrane helix</keyword>
<dbReference type="Pfam" id="PF25607">
    <property type="entry name" value="DUF7939"/>
    <property type="match status" value="1"/>
</dbReference>
<protein>
    <submittedName>
        <fullName evidence="5">BatD family protein</fullName>
    </submittedName>
</protein>
<dbReference type="InterPro" id="IPR057699">
    <property type="entry name" value="DUF7939"/>
</dbReference>